<name>A0A8R1TLW8_ONCVO</name>
<proteinExistence type="predicted"/>
<dbReference type="EMBL" id="CMVM020000435">
    <property type="status" value="NOT_ANNOTATED_CDS"/>
    <property type="molecule type" value="Genomic_DNA"/>
</dbReference>
<dbReference type="AlphaFoldDB" id="A0A8R1TLW8"/>
<reference evidence="1" key="2">
    <citation type="submission" date="2022-06" db="UniProtKB">
        <authorList>
            <consortium name="EnsemblMetazoa"/>
        </authorList>
    </citation>
    <scope>IDENTIFICATION</scope>
</reference>
<dbReference type="EnsemblMetazoa" id="OVOC12311.1">
    <property type="protein sequence ID" value="OVOC12311.1"/>
    <property type="gene ID" value="WBGene00249120"/>
</dbReference>
<evidence type="ECO:0000313" key="1">
    <source>
        <dbReference type="EnsemblMetazoa" id="OVOC12311.1"/>
    </source>
</evidence>
<dbReference type="EMBL" id="CMVM020000434">
    <property type="status" value="NOT_ANNOTATED_CDS"/>
    <property type="molecule type" value="Genomic_DNA"/>
</dbReference>
<keyword evidence="2" id="KW-1185">Reference proteome</keyword>
<accession>A0A8R1TLW8</accession>
<organism evidence="1 2">
    <name type="scientific">Onchocerca volvulus</name>
    <dbReference type="NCBI Taxonomy" id="6282"/>
    <lineage>
        <taxon>Eukaryota</taxon>
        <taxon>Metazoa</taxon>
        <taxon>Ecdysozoa</taxon>
        <taxon>Nematoda</taxon>
        <taxon>Chromadorea</taxon>
        <taxon>Rhabditida</taxon>
        <taxon>Spirurina</taxon>
        <taxon>Spiruromorpha</taxon>
        <taxon>Filarioidea</taxon>
        <taxon>Onchocercidae</taxon>
        <taxon>Onchocerca</taxon>
    </lineage>
</organism>
<protein>
    <submittedName>
        <fullName evidence="1">Uncharacterized protein</fullName>
    </submittedName>
</protein>
<dbReference type="Proteomes" id="UP000024404">
    <property type="component" value="Unassembled WGS sequence"/>
</dbReference>
<sequence length="152" mass="17198">MEINKHVGHVRGQQIRLLILAMIATSSKQINVDTDTQQHYSNNNNSFIELLEKLTVGAFCQVIVFVDHFSEGFQSIVFALQKRKIISDGLKCFKTDLSDDNEEFGNYSLQCQNSLSESIYIPNILVSKIGNTYQMIISDMMKELKTSIAQVS</sequence>
<reference evidence="2" key="1">
    <citation type="submission" date="2013-10" db="EMBL/GenBank/DDBJ databases">
        <title>Genome sequencing of Onchocerca volvulus.</title>
        <authorList>
            <person name="Cotton J."/>
            <person name="Tsai J."/>
            <person name="Stanley E."/>
            <person name="Tracey A."/>
            <person name="Holroyd N."/>
            <person name="Lustigman S."/>
            <person name="Berriman M."/>
        </authorList>
    </citation>
    <scope>NUCLEOTIDE SEQUENCE</scope>
</reference>
<evidence type="ECO:0000313" key="2">
    <source>
        <dbReference type="Proteomes" id="UP000024404"/>
    </source>
</evidence>